<organism evidence="2 3">
    <name type="scientific">Henningerozyma blattae (strain ATCC 34711 / CBS 6284 / DSM 70876 / NBRC 10599 / NRRL Y-10934 / UCD 77-7)</name>
    <name type="common">Yeast</name>
    <name type="synonym">Tetrapisispora blattae</name>
    <dbReference type="NCBI Taxonomy" id="1071380"/>
    <lineage>
        <taxon>Eukaryota</taxon>
        <taxon>Fungi</taxon>
        <taxon>Dikarya</taxon>
        <taxon>Ascomycota</taxon>
        <taxon>Saccharomycotina</taxon>
        <taxon>Saccharomycetes</taxon>
        <taxon>Saccharomycetales</taxon>
        <taxon>Saccharomycetaceae</taxon>
        <taxon>Henningerozyma</taxon>
    </lineage>
</organism>
<evidence type="ECO:0000256" key="1">
    <source>
        <dbReference type="SAM" id="MobiDB-lite"/>
    </source>
</evidence>
<accession>I2GYL9</accession>
<feature type="compositionally biased region" description="Polar residues" evidence="1">
    <location>
        <begin position="113"/>
        <end position="126"/>
    </location>
</feature>
<dbReference type="EMBL" id="HE806317">
    <property type="protein sequence ID" value="CCH59221.1"/>
    <property type="molecule type" value="Genomic_DNA"/>
</dbReference>
<gene>
    <name evidence="2" type="primary">TBLA0B03820</name>
    <name evidence="2" type="ORF">TBLA_0B03820</name>
</gene>
<protein>
    <submittedName>
        <fullName evidence="2">Uncharacterized protein</fullName>
    </submittedName>
</protein>
<evidence type="ECO:0000313" key="3">
    <source>
        <dbReference type="Proteomes" id="UP000002866"/>
    </source>
</evidence>
<dbReference type="STRING" id="1071380.I2GYL9"/>
<keyword evidence="3" id="KW-1185">Reference proteome</keyword>
<proteinExistence type="predicted"/>
<dbReference type="RefSeq" id="XP_004178740.1">
    <property type="nucleotide sequence ID" value="XM_004178692.1"/>
</dbReference>
<dbReference type="PROSITE" id="PS51354">
    <property type="entry name" value="GLUTAREDOXIN_2"/>
    <property type="match status" value="1"/>
</dbReference>
<evidence type="ECO:0000313" key="2">
    <source>
        <dbReference type="EMBL" id="CCH59221.1"/>
    </source>
</evidence>
<dbReference type="GeneID" id="14494440"/>
<dbReference type="InParanoid" id="I2GYL9"/>
<dbReference type="OrthoDB" id="4035655at2759"/>
<reference evidence="2 3" key="1">
    <citation type="journal article" date="2011" name="Proc. Natl. Acad. Sci. U.S.A.">
        <title>Evolutionary erosion of yeast sex chromosomes by mating-type switching accidents.</title>
        <authorList>
            <person name="Gordon J.L."/>
            <person name="Armisen D."/>
            <person name="Proux-Wera E."/>
            <person name="Oheigeartaigh S.S."/>
            <person name="Byrne K.P."/>
            <person name="Wolfe K.H."/>
        </authorList>
    </citation>
    <scope>NUCLEOTIDE SEQUENCE [LARGE SCALE GENOMIC DNA]</scope>
    <source>
        <strain evidence="3">ATCC 34711 / CBS 6284 / DSM 70876 / NBRC 10599 / NRRL Y-10934 / UCD 77-7</strain>
    </source>
</reference>
<dbReference type="FunCoup" id="I2GYL9">
    <property type="interactions" value="57"/>
</dbReference>
<dbReference type="Proteomes" id="UP000002866">
    <property type="component" value="Chromosome 2"/>
</dbReference>
<dbReference type="HOGENOM" id="CLU_066481_0_0_1"/>
<name>I2GYL9_HENB6</name>
<dbReference type="AlphaFoldDB" id="I2GYL9"/>
<dbReference type="Gene3D" id="3.40.30.10">
    <property type="entry name" value="Glutaredoxin"/>
    <property type="match status" value="1"/>
</dbReference>
<dbReference type="OMA" id="IEPHSKG"/>
<dbReference type="KEGG" id="tbl:TBLA_0B03820"/>
<feature type="region of interest" description="Disordered" evidence="1">
    <location>
        <begin position="105"/>
        <end position="126"/>
    </location>
</feature>
<dbReference type="SUPFAM" id="SSF52833">
    <property type="entry name" value="Thioredoxin-like"/>
    <property type="match status" value="1"/>
</dbReference>
<sequence>MMMMKKQDRKLNRSYTLTLMIVSILSFLYLSYNYDDFFYLNNNSNNKSTTINDDIKLNHDRIHSELNLLTEDNFVHTQEEPVLNSIKVEEQISTILNDITNHHPTKLPVDDIPSSTRDPNPTGSYNPELNFKQILNTSPMVLFIRSSQKSSKFIKKLFLNEYEISPEFAIVDLDLHKNGNILQNYIQTKKIINKDDTLDVPYLFINGVSVINSNLNKDIISLHVNDLLLDKLKSLAGDNVMFQKKGVPSNN</sequence>
<dbReference type="eggNOG" id="KOG1752">
    <property type="taxonomic scope" value="Eukaryota"/>
</dbReference>
<dbReference type="InterPro" id="IPR036249">
    <property type="entry name" value="Thioredoxin-like_sf"/>
</dbReference>